<dbReference type="PANTHER" id="PTHR30425:SF1">
    <property type="entry name" value="PHOSPHATE TRANSPORT SYSTEM PERMEASE PROTEIN PSTC"/>
    <property type="match status" value="1"/>
</dbReference>
<dbReference type="InterPro" id="IPR035906">
    <property type="entry name" value="MetI-like_sf"/>
</dbReference>
<comment type="similarity">
    <text evidence="2 10">Belongs to the binding-protein-dependent transport system permease family. CysTW subfamily.</text>
</comment>
<dbReference type="InterPro" id="IPR011864">
    <property type="entry name" value="Phosphate_PstC"/>
</dbReference>
<sequence>MEQANSCGAAEAIQKKVRTDPKELIMKVVFVISAVVFIAAVLTICLFIFVRAYPAFREVGLFKFLFSSVWQPSQGKYGIGVMIVGSCYITAGALIIGVPIGFLTAVFMARYCPKPLYKVMKPMTNILAGIPSIVYGYFGLKVIVPFISENFGGYGNSILAASIVLGIMILPTIISVSENAIRAVPKSYFEGAVALGATKERAIFRTEVPAAKSGIMTSIILGLGRVIGETMAVVMICGNQVRFPTSVLDGVRTLTANVVLEMSYVESGSVHESALIATAAVLFVFILIITLLVALIRKKAK</sequence>
<dbReference type="GO" id="GO:0005886">
    <property type="term" value="C:plasma membrane"/>
    <property type="evidence" value="ECO:0007669"/>
    <property type="project" value="UniProtKB-SubCell"/>
</dbReference>
<protein>
    <recommendedName>
        <fullName evidence="10">Phosphate transport system permease protein</fullName>
    </recommendedName>
</protein>
<keyword evidence="3 9" id="KW-0813">Transport</keyword>
<organism evidence="12 13">
    <name type="scientific">Candidatus Borkfalkia avistercoris</name>
    <dbReference type="NCBI Taxonomy" id="2838504"/>
    <lineage>
        <taxon>Bacteria</taxon>
        <taxon>Bacillati</taxon>
        <taxon>Bacillota</taxon>
        <taxon>Clostridia</taxon>
        <taxon>Christensenellales</taxon>
        <taxon>Christensenellaceae</taxon>
        <taxon>Candidatus Borkfalkia</taxon>
    </lineage>
</organism>
<evidence type="ECO:0000256" key="2">
    <source>
        <dbReference type="ARBA" id="ARBA00007069"/>
    </source>
</evidence>
<dbReference type="NCBIfam" id="TIGR02138">
    <property type="entry name" value="phosphate_pstC"/>
    <property type="match status" value="1"/>
</dbReference>
<evidence type="ECO:0000256" key="4">
    <source>
        <dbReference type="ARBA" id="ARBA00022475"/>
    </source>
</evidence>
<dbReference type="EMBL" id="DXCL01000003">
    <property type="protein sequence ID" value="HIZ02742.1"/>
    <property type="molecule type" value="Genomic_DNA"/>
</dbReference>
<reference evidence="12" key="2">
    <citation type="submission" date="2021-04" db="EMBL/GenBank/DDBJ databases">
        <authorList>
            <person name="Gilroy R."/>
        </authorList>
    </citation>
    <scope>NUCLEOTIDE SEQUENCE</scope>
    <source>
        <strain evidence="12">CHK187-5294</strain>
    </source>
</reference>
<evidence type="ECO:0000256" key="10">
    <source>
        <dbReference type="RuleBase" id="RU363054"/>
    </source>
</evidence>
<dbReference type="GO" id="GO:0006817">
    <property type="term" value="P:phosphate ion transport"/>
    <property type="evidence" value="ECO:0007669"/>
    <property type="project" value="UniProtKB-KW"/>
</dbReference>
<comment type="function">
    <text evidence="10">Part of the binding-protein-dependent transport system for phosphate; probably responsible for the translocation of the substrate across the membrane.</text>
</comment>
<gene>
    <name evidence="12" type="primary">pstC</name>
    <name evidence="12" type="ORF">H9727_00480</name>
</gene>
<keyword evidence="8 9" id="KW-0472">Membrane</keyword>
<evidence type="ECO:0000256" key="6">
    <source>
        <dbReference type="ARBA" id="ARBA00022692"/>
    </source>
</evidence>
<evidence type="ECO:0000256" key="9">
    <source>
        <dbReference type="RuleBase" id="RU363032"/>
    </source>
</evidence>
<feature type="transmembrane region" description="Helical" evidence="9">
    <location>
        <begin position="215"/>
        <end position="236"/>
    </location>
</feature>
<accession>A0A9D2A5Z0</accession>
<comment type="caution">
    <text evidence="12">The sequence shown here is derived from an EMBL/GenBank/DDBJ whole genome shotgun (WGS) entry which is preliminary data.</text>
</comment>
<dbReference type="InterPro" id="IPR000515">
    <property type="entry name" value="MetI-like"/>
</dbReference>
<evidence type="ECO:0000256" key="3">
    <source>
        <dbReference type="ARBA" id="ARBA00022448"/>
    </source>
</evidence>
<reference evidence="12" key="1">
    <citation type="journal article" date="2021" name="PeerJ">
        <title>Extensive microbial diversity within the chicken gut microbiome revealed by metagenomics and culture.</title>
        <authorList>
            <person name="Gilroy R."/>
            <person name="Ravi A."/>
            <person name="Getino M."/>
            <person name="Pursley I."/>
            <person name="Horton D.L."/>
            <person name="Alikhan N.F."/>
            <person name="Baker D."/>
            <person name="Gharbi K."/>
            <person name="Hall N."/>
            <person name="Watson M."/>
            <person name="Adriaenssens E.M."/>
            <person name="Foster-Nyarko E."/>
            <person name="Jarju S."/>
            <person name="Secka A."/>
            <person name="Antonio M."/>
            <person name="Oren A."/>
            <person name="Chaudhuri R.R."/>
            <person name="La Ragione R."/>
            <person name="Hildebrand F."/>
            <person name="Pallen M.J."/>
        </authorList>
    </citation>
    <scope>NUCLEOTIDE SEQUENCE</scope>
    <source>
        <strain evidence="12">CHK187-5294</strain>
    </source>
</reference>
<feature type="transmembrane region" description="Helical" evidence="9">
    <location>
        <begin position="154"/>
        <end position="176"/>
    </location>
</feature>
<dbReference type="AlphaFoldDB" id="A0A9D2A5Z0"/>
<dbReference type="Proteomes" id="UP000824132">
    <property type="component" value="Unassembled WGS sequence"/>
</dbReference>
<dbReference type="InterPro" id="IPR051124">
    <property type="entry name" value="Phosphate_Transport_Permease"/>
</dbReference>
<evidence type="ECO:0000256" key="8">
    <source>
        <dbReference type="ARBA" id="ARBA00023136"/>
    </source>
</evidence>
<dbReference type="PROSITE" id="PS50928">
    <property type="entry name" value="ABC_TM1"/>
    <property type="match status" value="1"/>
</dbReference>
<dbReference type="GO" id="GO:0005315">
    <property type="term" value="F:phosphate transmembrane transporter activity"/>
    <property type="evidence" value="ECO:0007669"/>
    <property type="project" value="InterPro"/>
</dbReference>
<evidence type="ECO:0000313" key="12">
    <source>
        <dbReference type="EMBL" id="HIZ02742.1"/>
    </source>
</evidence>
<feature type="transmembrane region" description="Helical" evidence="9">
    <location>
        <begin position="24"/>
        <end position="50"/>
    </location>
</feature>
<evidence type="ECO:0000256" key="1">
    <source>
        <dbReference type="ARBA" id="ARBA00004651"/>
    </source>
</evidence>
<keyword evidence="5 10" id="KW-0592">Phosphate transport</keyword>
<dbReference type="Pfam" id="PF00528">
    <property type="entry name" value="BPD_transp_1"/>
    <property type="match status" value="1"/>
</dbReference>
<keyword evidence="6 9" id="KW-0812">Transmembrane</keyword>
<dbReference type="PANTHER" id="PTHR30425">
    <property type="entry name" value="PHOSPHATE TRANSPORT SYSTEM PERMEASE PROTEIN PST"/>
    <property type="match status" value="1"/>
</dbReference>
<dbReference type="SUPFAM" id="SSF161098">
    <property type="entry name" value="MetI-like"/>
    <property type="match status" value="1"/>
</dbReference>
<evidence type="ECO:0000259" key="11">
    <source>
        <dbReference type="PROSITE" id="PS50928"/>
    </source>
</evidence>
<evidence type="ECO:0000256" key="5">
    <source>
        <dbReference type="ARBA" id="ARBA00022592"/>
    </source>
</evidence>
<comment type="subcellular location">
    <subcellularLocation>
        <location evidence="1 9">Cell membrane</location>
        <topology evidence="1 9">Multi-pass membrane protein</topology>
    </subcellularLocation>
</comment>
<keyword evidence="4 10" id="KW-1003">Cell membrane</keyword>
<feature type="transmembrane region" description="Helical" evidence="9">
    <location>
        <begin position="77"/>
        <end position="105"/>
    </location>
</feature>
<dbReference type="CDD" id="cd06261">
    <property type="entry name" value="TM_PBP2"/>
    <property type="match status" value="1"/>
</dbReference>
<keyword evidence="7 9" id="KW-1133">Transmembrane helix</keyword>
<evidence type="ECO:0000313" key="13">
    <source>
        <dbReference type="Proteomes" id="UP000824132"/>
    </source>
</evidence>
<proteinExistence type="inferred from homology"/>
<name>A0A9D2A5Z0_9FIRM</name>
<feature type="transmembrane region" description="Helical" evidence="9">
    <location>
        <begin position="126"/>
        <end position="148"/>
    </location>
</feature>
<feature type="transmembrane region" description="Helical" evidence="9">
    <location>
        <begin position="274"/>
        <end position="296"/>
    </location>
</feature>
<evidence type="ECO:0000256" key="7">
    <source>
        <dbReference type="ARBA" id="ARBA00022989"/>
    </source>
</evidence>
<dbReference type="Gene3D" id="1.10.3720.10">
    <property type="entry name" value="MetI-like"/>
    <property type="match status" value="1"/>
</dbReference>
<feature type="domain" description="ABC transmembrane type-1" evidence="11">
    <location>
        <begin position="83"/>
        <end position="293"/>
    </location>
</feature>